<evidence type="ECO:0000313" key="3">
    <source>
        <dbReference type="Proteomes" id="UP000248918"/>
    </source>
</evidence>
<evidence type="ECO:0000259" key="1">
    <source>
        <dbReference type="PROSITE" id="PS51186"/>
    </source>
</evidence>
<proteinExistence type="predicted"/>
<dbReference type="AlphaFoldDB" id="A0A329BF06"/>
<dbReference type="Pfam" id="PF00583">
    <property type="entry name" value="Acetyltransf_1"/>
    <property type="match status" value="1"/>
</dbReference>
<dbReference type="SUPFAM" id="SSF55729">
    <property type="entry name" value="Acyl-CoA N-acyltransferases (Nat)"/>
    <property type="match status" value="1"/>
</dbReference>
<evidence type="ECO:0000313" key="2">
    <source>
        <dbReference type="EMBL" id="RAS20437.1"/>
    </source>
</evidence>
<comment type="caution">
    <text evidence="2">The sequence shown here is derived from an EMBL/GenBank/DDBJ whole genome shotgun (WGS) entry which is preliminary data.</text>
</comment>
<name>A0A329BF06_9BURK</name>
<dbReference type="InterPro" id="IPR016181">
    <property type="entry name" value="Acyl_CoA_acyltransferase"/>
</dbReference>
<dbReference type="GO" id="GO:0016747">
    <property type="term" value="F:acyltransferase activity, transferring groups other than amino-acyl groups"/>
    <property type="evidence" value="ECO:0007669"/>
    <property type="project" value="InterPro"/>
</dbReference>
<dbReference type="EMBL" id="QLTK01000037">
    <property type="protein sequence ID" value="RAS20437.1"/>
    <property type="molecule type" value="Genomic_DNA"/>
</dbReference>
<organism evidence="2 3">
    <name type="scientific">Paraburkholderia bryophila</name>
    <dbReference type="NCBI Taxonomy" id="420952"/>
    <lineage>
        <taxon>Bacteria</taxon>
        <taxon>Pseudomonadati</taxon>
        <taxon>Pseudomonadota</taxon>
        <taxon>Betaproteobacteria</taxon>
        <taxon>Burkholderiales</taxon>
        <taxon>Burkholderiaceae</taxon>
        <taxon>Paraburkholderia</taxon>
    </lineage>
</organism>
<accession>A0A329BF06</accession>
<keyword evidence="2" id="KW-0808">Transferase</keyword>
<gene>
    <name evidence="2" type="ORF">BX591_13730</name>
</gene>
<dbReference type="Proteomes" id="UP000248918">
    <property type="component" value="Unassembled WGS sequence"/>
</dbReference>
<dbReference type="CDD" id="cd04301">
    <property type="entry name" value="NAT_SF"/>
    <property type="match status" value="1"/>
</dbReference>
<feature type="domain" description="N-acetyltransferase" evidence="1">
    <location>
        <begin position="6"/>
        <end position="145"/>
    </location>
</feature>
<dbReference type="Gene3D" id="3.40.630.30">
    <property type="match status" value="1"/>
</dbReference>
<protein>
    <submittedName>
        <fullName evidence="2">Acetyltransferase (GNAT) family protein</fullName>
    </submittedName>
</protein>
<dbReference type="PROSITE" id="PS51186">
    <property type="entry name" value="GNAT"/>
    <property type="match status" value="1"/>
</dbReference>
<sequence>MQPTIDELLALDLLTLRDHTELAGDVFDIDQQRLRLQQSLADSELCSVRRDGELVAYAMLRPESERCWFVGAFSTHPLHRTFAVVSELLARVARLARERGIAELRSHVYKTNRLSIAFHRKLGFQVTRENEKAIEFFTSVSKLGERPAIRRATGADA</sequence>
<dbReference type="OrthoDB" id="5888432at2"/>
<dbReference type="InterPro" id="IPR000182">
    <property type="entry name" value="GNAT_dom"/>
</dbReference>
<reference evidence="2 3" key="1">
    <citation type="submission" date="2018-06" db="EMBL/GenBank/DDBJ databases">
        <title>Genomic Encyclopedia of Type Strains, Phase III (KMG-III): the genomes of soil and plant-associated and newly described type strains.</title>
        <authorList>
            <person name="Whitman W."/>
        </authorList>
    </citation>
    <scope>NUCLEOTIDE SEQUENCE [LARGE SCALE GENOMIC DNA]</scope>
    <source>
        <strain evidence="2 3">LMG 23644</strain>
    </source>
</reference>
<dbReference type="RefSeq" id="WP_111935338.1">
    <property type="nucleotide sequence ID" value="NZ_CADFFP010000036.1"/>
</dbReference>